<proteinExistence type="predicted"/>
<dbReference type="RefSeq" id="WP_108687100.1">
    <property type="nucleotide sequence ID" value="NZ_QCYK01000002.1"/>
</dbReference>
<dbReference type="OrthoDB" id="1151160at2"/>
<feature type="chain" id="PRO_5015595282" description="DUF4136 domain-containing protein" evidence="1">
    <location>
        <begin position="21"/>
        <end position="201"/>
    </location>
</feature>
<keyword evidence="3" id="KW-1185">Reference proteome</keyword>
<protein>
    <recommendedName>
        <fullName evidence="4">DUF4136 domain-containing protein</fullName>
    </recommendedName>
</protein>
<gene>
    <name evidence="2" type="ORF">DCC81_13220</name>
</gene>
<sequence>MYRVPKIATLMLAGMLFTMAAFSQKVKVTEGDLSALKGEKIINTQFTYDNMSVGKFPKEADYVKQKTDDLNKKTPGRGDTWAKSWVADREGRFEPKFNELLSKASGMDAGTHKDAKYTLIFHTTSTEPGFNVGVMRKSASVDGEALLVETADPSKVIARIKVDNAPGNAFWGNDWDTGERLQESYATAGRGIGRVIDKQVN</sequence>
<dbReference type="Proteomes" id="UP000244450">
    <property type="component" value="Unassembled WGS sequence"/>
</dbReference>
<dbReference type="EMBL" id="QCYK01000002">
    <property type="protein sequence ID" value="PUZ25262.1"/>
    <property type="molecule type" value="Genomic_DNA"/>
</dbReference>
<name>A0A2T7BG47_9BACT</name>
<accession>A0A2T7BG47</accession>
<reference evidence="2 3" key="1">
    <citation type="submission" date="2018-04" db="EMBL/GenBank/DDBJ databases">
        <title>Chitinophaga fuyangensis sp. nov., isolated from soil in a chemical factory.</title>
        <authorList>
            <person name="Chen K."/>
        </authorList>
    </citation>
    <scope>NUCLEOTIDE SEQUENCE [LARGE SCALE GENOMIC DNA]</scope>
    <source>
        <strain evidence="2 3">LY-1</strain>
    </source>
</reference>
<organism evidence="2 3">
    <name type="scientific">Chitinophaga parva</name>
    <dbReference type="NCBI Taxonomy" id="2169414"/>
    <lineage>
        <taxon>Bacteria</taxon>
        <taxon>Pseudomonadati</taxon>
        <taxon>Bacteroidota</taxon>
        <taxon>Chitinophagia</taxon>
        <taxon>Chitinophagales</taxon>
        <taxon>Chitinophagaceae</taxon>
        <taxon>Chitinophaga</taxon>
    </lineage>
</organism>
<evidence type="ECO:0000313" key="3">
    <source>
        <dbReference type="Proteomes" id="UP000244450"/>
    </source>
</evidence>
<evidence type="ECO:0000256" key="1">
    <source>
        <dbReference type="SAM" id="SignalP"/>
    </source>
</evidence>
<feature type="signal peptide" evidence="1">
    <location>
        <begin position="1"/>
        <end position="20"/>
    </location>
</feature>
<keyword evidence="1" id="KW-0732">Signal</keyword>
<evidence type="ECO:0008006" key="4">
    <source>
        <dbReference type="Google" id="ProtNLM"/>
    </source>
</evidence>
<comment type="caution">
    <text evidence="2">The sequence shown here is derived from an EMBL/GenBank/DDBJ whole genome shotgun (WGS) entry which is preliminary data.</text>
</comment>
<dbReference type="AlphaFoldDB" id="A0A2T7BG47"/>
<evidence type="ECO:0000313" key="2">
    <source>
        <dbReference type="EMBL" id="PUZ25262.1"/>
    </source>
</evidence>